<feature type="region of interest" description="Disordered" evidence="1">
    <location>
        <begin position="311"/>
        <end position="345"/>
    </location>
</feature>
<dbReference type="Pfam" id="PF20151">
    <property type="entry name" value="DUF6533"/>
    <property type="match status" value="1"/>
</dbReference>
<evidence type="ECO:0000313" key="4">
    <source>
        <dbReference type="EMBL" id="KAF8419139.1"/>
    </source>
</evidence>
<evidence type="ECO:0000256" key="2">
    <source>
        <dbReference type="SAM" id="Phobius"/>
    </source>
</evidence>
<feature type="transmembrane region" description="Helical" evidence="2">
    <location>
        <begin position="218"/>
        <end position="238"/>
    </location>
</feature>
<keyword evidence="2" id="KW-0472">Membrane</keyword>
<proteinExistence type="predicted"/>
<keyword evidence="2" id="KW-0812">Transmembrane</keyword>
<feature type="transmembrane region" description="Helical" evidence="2">
    <location>
        <begin position="84"/>
        <end position="106"/>
    </location>
</feature>
<feature type="transmembrane region" description="Helical" evidence="2">
    <location>
        <begin position="46"/>
        <end position="64"/>
    </location>
</feature>
<dbReference type="AlphaFoldDB" id="A0AAD4BC00"/>
<evidence type="ECO:0000259" key="3">
    <source>
        <dbReference type="Pfam" id="PF20151"/>
    </source>
</evidence>
<comment type="caution">
    <text evidence="4">The sequence shown here is derived from an EMBL/GenBank/DDBJ whole genome shotgun (WGS) entry which is preliminary data.</text>
</comment>
<organism evidence="4 5">
    <name type="scientific">Boletus edulis BED1</name>
    <dbReference type="NCBI Taxonomy" id="1328754"/>
    <lineage>
        <taxon>Eukaryota</taxon>
        <taxon>Fungi</taxon>
        <taxon>Dikarya</taxon>
        <taxon>Basidiomycota</taxon>
        <taxon>Agaricomycotina</taxon>
        <taxon>Agaricomycetes</taxon>
        <taxon>Agaricomycetidae</taxon>
        <taxon>Boletales</taxon>
        <taxon>Boletineae</taxon>
        <taxon>Boletaceae</taxon>
        <taxon>Boletoideae</taxon>
        <taxon>Boletus</taxon>
    </lineage>
</organism>
<reference evidence="4" key="2">
    <citation type="journal article" date="2020" name="Nat. Commun.">
        <title>Large-scale genome sequencing of mycorrhizal fungi provides insights into the early evolution of symbiotic traits.</title>
        <authorList>
            <person name="Miyauchi S."/>
            <person name="Kiss E."/>
            <person name="Kuo A."/>
            <person name="Drula E."/>
            <person name="Kohler A."/>
            <person name="Sanchez-Garcia M."/>
            <person name="Morin E."/>
            <person name="Andreopoulos B."/>
            <person name="Barry K.W."/>
            <person name="Bonito G."/>
            <person name="Buee M."/>
            <person name="Carver A."/>
            <person name="Chen C."/>
            <person name="Cichocki N."/>
            <person name="Clum A."/>
            <person name="Culley D."/>
            <person name="Crous P.W."/>
            <person name="Fauchery L."/>
            <person name="Girlanda M."/>
            <person name="Hayes R.D."/>
            <person name="Keri Z."/>
            <person name="LaButti K."/>
            <person name="Lipzen A."/>
            <person name="Lombard V."/>
            <person name="Magnuson J."/>
            <person name="Maillard F."/>
            <person name="Murat C."/>
            <person name="Nolan M."/>
            <person name="Ohm R.A."/>
            <person name="Pangilinan J."/>
            <person name="Pereira M.F."/>
            <person name="Perotto S."/>
            <person name="Peter M."/>
            <person name="Pfister S."/>
            <person name="Riley R."/>
            <person name="Sitrit Y."/>
            <person name="Stielow J.B."/>
            <person name="Szollosi G."/>
            <person name="Zifcakova L."/>
            <person name="Stursova M."/>
            <person name="Spatafora J.W."/>
            <person name="Tedersoo L."/>
            <person name="Vaario L.M."/>
            <person name="Yamada A."/>
            <person name="Yan M."/>
            <person name="Wang P."/>
            <person name="Xu J."/>
            <person name="Bruns T."/>
            <person name="Baldrian P."/>
            <person name="Vilgalys R."/>
            <person name="Dunand C."/>
            <person name="Henrissat B."/>
            <person name="Grigoriev I.V."/>
            <person name="Hibbett D."/>
            <person name="Nagy L.G."/>
            <person name="Martin F.M."/>
        </authorList>
    </citation>
    <scope>NUCLEOTIDE SEQUENCE</scope>
    <source>
        <strain evidence="4">BED1</strain>
    </source>
</reference>
<keyword evidence="5" id="KW-1185">Reference proteome</keyword>
<dbReference type="EMBL" id="WHUW01000182">
    <property type="protein sequence ID" value="KAF8419139.1"/>
    <property type="molecule type" value="Genomic_DNA"/>
</dbReference>
<dbReference type="InterPro" id="IPR045340">
    <property type="entry name" value="DUF6533"/>
</dbReference>
<dbReference type="Proteomes" id="UP001194468">
    <property type="component" value="Unassembled WGS sequence"/>
</dbReference>
<feature type="transmembrane region" description="Helical" evidence="2">
    <location>
        <begin position="244"/>
        <end position="264"/>
    </location>
</feature>
<evidence type="ECO:0000256" key="1">
    <source>
        <dbReference type="SAM" id="MobiDB-lite"/>
    </source>
</evidence>
<evidence type="ECO:0000313" key="5">
    <source>
        <dbReference type="Proteomes" id="UP001194468"/>
    </source>
</evidence>
<feature type="transmembrane region" description="Helical" evidence="2">
    <location>
        <begin position="118"/>
        <end position="140"/>
    </location>
</feature>
<feature type="transmembrane region" description="Helical" evidence="2">
    <location>
        <begin position="17"/>
        <end position="34"/>
    </location>
</feature>
<sequence length="345" mass="38964">MSSDVQSDLQHVVLDNYLSLAAITAVVYDYILTFSKEVEYVWCRPWTWVSTMFVIVRYIGLYWIMTAALTGTSFVPGPVEVGKIMFLSYIWGFVAFLSAADLLMILRVYAMWNRSMSILRVLLLVYTIQTLITVVFEGIYNNPNTHLSAIRVLDFSICCSSTDNTSHAGYYVAPRLVLSALLAILAIFQTVKQSFEMYKATKHWQPNRYMQKLVKEGIIYFLVNVLFQLGDLLHMTGFPAGTSYIVLKPLICIAFYIPISRFVINIRELYDRDVHRCFHIDTGFGVVSRLNAGQDTTVSALVFMDGNQGAEVEGGTHRSGDLGMGRVHRSRLHEDSPSEPGSSRV</sequence>
<keyword evidence="2" id="KW-1133">Transmembrane helix</keyword>
<feature type="domain" description="DUF6533" evidence="3">
    <location>
        <begin position="17"/>
        <end position="61"/>
    </location>
</feature>
<accession>A0AAD4BC00</accession>
<reference evidence="4" key="1">
    <citation type="submission" date="2019-10" db="EMBL/GenBank/DDBJ databases">
        <authorList>
            <consortium name="DOE Joint Genome Institute"/>
            <person name="Kuo A."/>
            <person name="Miyauchi S."/>
            <person name="Kiss E."/>
            <person name="Drula E."/>
            <person name="Kohler A."/>
            <person name="Sanchez-Garcia M."/>
            <person name="Andreopoulos B."/>
            <person name="Barry K.W."/>
            <person name="Bonito G."/>
            <person name="Buee M."/>
            <person name="Carver A."/>
            <person name="Chen C."/>
            <person name="Cichocki N."/>
            <person name="Clum A."/>
            <person name="Culley D."/>
            <person name="Crous P.W."/>
            <person name="Fauchery L."/>
            <person name="Girlanda M."/>
            <person name="Hayes R."/>
            <person name="Keri Z."/>
            <person name="LaButti K."/>
            <person name="Lipzen A."/>
            <person name="Lombard V."/>
            <person name="Magnuson J."/>
            <person name="Maillard F."/>
            <person name="Morin E."/>
            <person name="Murat C."/>
            <person name="Nolan M."/>
            <person name="Ohm R."/>
            <person name="Pangilinan J."/>
            <person name="Pereira M."/>
            <person name="Perotto S."/>
            <person name="Peter M."/>
            <person name="Riley R."/>
            <person name="Sitrit Y."/>
            <person name="Stielow B."/>
            <person name="Szollosi G."/>
            <person name="Zifcakova L."/>
            <person name="Stursova M."/>
            <person name="Spatafora J.W."/>
            <person name="Tedersoo L."/>
            <person name="Vaario L.-M."/>
            <person name="Yamada A."/>
            <person name="Yan M."/>
            <person name="Wang P."/>
            <person name="Xu J."/>
            <person name="Bruns T."/>
            <person name="Baldrian P."/>
            <person name="Vilgalys R."/>
            <person name="Henrissat B."/>
            <person name="Grigoriev I.V."/>
            <person name="Hibbett D."/>
            <person name="Nagy L.G."/>
            <person name="Martin F.M."/>
        </authorList>
    </citation>
    <scope>NUCLEOTIDE SEQUENCE</scope>
    <source>
        <strain evidence="4">BED1</strain>
    </source>
</reference>
<feature type="transmembrane region" description="Helical" evidence="2">
    <location>
        <begin position="170"/>
        <end position="188"/>
    </location>
</feature>
<name>A0AAD4BC00_BOLED</name>
<protein>
    <recommendedName>
        <fullName evidence="3">DUF6533 domain-containing protein</fullName>
    </recommendedName>
</protein>
<gene>
    <name evidence="4" type="ORF">L210DRAFT_3635855</name>
</gene>